<dbReference type="InterPro" id="IPR023115">
    <property type="entry name" value="TIF_IF2_dom3"/>
</dbReference>
<evidence type="ECO:0000256" key="12">
    <source>
        <dbReference type="RuleBase" id="RU000645"/>
    </source>
</evidence>
<dbReference type="PANTHER" id="PTHR43381:SF5">
    <property type="entry name" value="TR-TYPE G DOMAIN-CONTAINING PROTEIN"/>
    <property type="match status" value="1"/>
</dbReference>
<dbReference type="Pfam" id="PF04760">
    <property type="entry name" value="IF2_N"/>
    <property type="match status" value="2"/>
</dbReference>
<dbReference type="Gene3D" id="1.10.10.2480">
    <property type="match status" value="1"/>
</dbReference>
<dbReference type="InterPro" id="IPR000795">
    <property type="entry name" value="T_Tr_GTP-bd_dom"/>
</dbReference>
<keyword evidence="16" id="KW-1185">Reference proteome</keyword>
<evidence type="ECO:0000256" key="6">
    <source>
        <dbReference type="ARBA" id="ARBA00022741"/>
    </source>
</evidence>
<dbReference type="HAMAP" id="MF_00100_B">
    <property type="entry name" value="IF_2_B"/>
    <property type="match status" value="1"/>
</dbReference>
<evidence type="ECO:0000256" key="7">
    <source>
        <dbReference type="ARBA" id="ARBA00022917"/>
    </source>
</evidence>
<evidence type="ECO:0000256" key="1">
    <source>
        <dbReference type="ARBA" id="ARBA00004496"/>
    </source>
</evidence>
<dbReference type="Gene3D" id="3.40.50.10050">
    <property type="entry name" value="Translation initiation factor IF- 2, domain 3"/>
    <property type="match status" value="1"/>
</dbReference>
<evidence type="ECO:0000313" key="15">
    <source>
        <dbReference type="EMBL" id="TLD91704.1"/>
    </source>
</evidence>
<dbReference type="FunFam" id="2.40.30.10:FF:000008">
    <property type="entry name" value="Translation initiation factor IF-2"/>
    <property type="match status" value="1"/>
</dbReference>
<dbReference type="InterPro" id="IPR015760">
    <property type="entry name" value="TIF_IF2"/>
</dbReference>
<reference evidence="15 16" key="1">
    <citation type="journal article" date="2014" name="Genome Announc.">
        <title>Draft genome sequences of eight enterohepatic helicobacter species isolated from both laboratory and wild rodents.</title>
        <authorList>
            <person name="Sheh A."/>
            <person name="Shen Z."/>
            <person name="Fox J.G."/>
        </authorList>
    </citation>
    <scope>NUCLEOTIDE SEQUENCE [LARGE SCALE GENOMIC DNA]</scope>
    <source>
        <strain evidence="15 16">MIT 96-1001</strain>
    </source>
</reference>
<dbReference type="InterPro" id="IPR005225">
    <property type="entry name" value="Small_GTP-bd"/>
</dbReference>
<dbReference type="PROSITE" id="PS51722">
    <property type="entry name" value="G_TR_2"/>
    <property type="match status" value="1"/>
</dbReference>
<evidence type="ECO:0000256" key="4">
    <source>
        <dbReference type="ARBA" id="ARBA00022490"/>
    </source>
</evidence>
<evidence type="ECO:0000256" key="2">
    <source>
        <dbReference type="ARBA" id="ARBA00007733"/>
    </source>
</evidence>
<dbReference type="Gene3D" id="2.40.30.10">
    <property type="entry name" value="Translation factors"/>
    <property type="match status" value="2"/>
</dbReference>
<feature type="compositionally biased region" description="Basic and acidic residues" evidence="13">
    <location>
        <begin position="83"/>
        <end position="119"/>
    </location>
</feature>
<gene>
    <name evidence="10" type="primary">infB</name>
    <name evidence="15" type="ORF">LS74_007960</name>
</gene>
<feature type="binding site" evidence="10">
    <location>
        <begin position="384"/>
        <end position="391"/>
    </location>
    <ligand>
        <name>GTP</name>
        <dbReference type="ChEBI" id="CHEBI:37565"/>
    </ligand>
</feature>
<evidence type="ECO:0000259" key="14">
    <source>
        <dbReference type="PROSITE" id="PS51722"/>
    </source>
</evidence>
<dbReference type="Pfam" id="PF22042">
    <property type="entry name" value="EF-G_D2"/>
    <property type="match status" value="1"/>
</dbReference>
<dbReference type="PANTHER" id="PTHR43381">
    <property type="entry name" value="TRANSLATION INITIATION FACTOR IF-2-RELATED"/>
    <property type="match status" value="1"/>
</dbReference>
<accession>A0A4U8SXK9</accession>
<dbReference type="PROSITE" id="PS01176">
    <property type="entry name" value="IF2"/>
    <property type="match status" value="1"/>
</dbReference>
<keyword evidence="5 10" id="KW-0396">Initiation factor</keyword>
<dbReference type="InterPro" id="IPR044145">
    <property type="entry name" value="IF2_II"/>
</dbReference>
<proteinExistence type="inferred from homology"/>
<dbReference type="SUPFAM" id="SSF52540">
    <property type="entry name" value="P-loop containing nucleoside triphosphate hydrolases"/>
    <property type="match status" value="1"/>
</dbReference>
<dbReference type="InterPro" id="IPR009000">
    <property type="entry name" value="Transl_B-barrel_sf"/>
</dbReference>
<dbReference type="AlphaFoldDB" id="A0A4U8SXK9"/>
<dbReference type="Pfam" id="PF03144">
    <property type="entry name" value="GTP_EFTU_D2"/>
    <property type="match status" value="1"/>
</dbReference>
<evidence type="ECO:0000256" key="9">
    <source>
        <dbReference type="ARBA" id="ARBA00025162"/>
    </source>
</evidence>
<organism evidence="15 16">
    <name type="scientific">Helicobacter magdeburgensis</name>
    <dbReference type="NCBI Taxonomy" id="471858"/>
    <lineage>
        <taxon>Bacteria</taxon>
        <taxon>Pseudomonadati</taxon>
        <taxon>Campylobacterota</taxon>
        <taxon>Epsilonproteobacteria</taxon>
        <taxon>Campylobacterales</taxon>
        <taxon>Helicobacteraceae</taxon>
        <taxon>Helicobacter</taxon>
    </lineage>
</organism>
<comment type="caution">
    <text evidence="15">The sequence shown here is derived from an EMBL/GenBank/DDBJ whole genome shotgun (WGS) entry which is preliminary data.</text>
</comment>
<evidence type="ECO:0000256" key="13">
    <source>
        <dbReference type="SAM" id="MobiDB-lite"/>
    </source>
</evidence>
<feature type="compositionally biased region" description="Basic and acidic residues" evidence="13">
    <location>
        <begin position="153"/>
        <end position="177"/>
    </location>
</feature>
<feature type="region of interest" description="Disordered" evidence="13">
    <location>
        <begin position="50"/>
        <end position="212"/>
    </location>
</feature>
<feature type="binding site" evidence="10">
    <location>
        <begin position="484"/>
        <end position="487"/>
    </location>
    <ligand>
        <name>GTP</name>
        <dbReference type="ChEBI" id="CHEBI:37565"/>
    </ligand>
</feature>
<dbReference type="Proteomes" id="UP000029921">
    <property type="component" value="Unassembled WGS sequence"/>
</dbReference>
<feature type="compositionally biased region" description="Basic and acidic residues" evidence="13">
    <location>
        <begin position="61"/>
        <end position="76"/>
    </location>
</feature>
<dbReference type="Gene3D" id="3.40.50.300">
    <property type="entry name" value="P-loop containing nucleotide triphosphate hydrolases"/>
    <property type="match status" value="1"/>
</dbReference>
<dbReference type="RefSeq" id="WP_034585869.1">
    <property type="nucleotide sequence ID" value="NZ_JRPE02000011.1"/>
</dbReference>
<dbReference type="InterPro" id="IPR036925">
    <property type="entry name" value="TIF_IF2_dom3_sf"/>
</dbReference>
<feature type="compositionally biased region" description="Basic residues" evidence="13">
    <location>
        <begin position="194"/>
        <end position="208"/>
    </location>
</feature>
<comment type="function">
    <text evidence="9 10 11">One of the essential components for the initiation of protein synthesis. Protects formylmethionyl-tRNA from spontaneous hydrolysis and promotes its binding to the 30S ribosomal subunits. Also involved in the hydrolysis of GTP during the formation of the 70S ribosomal complex.</text>
</comment>
<dbReference type="NCBIfam" id="TIGR00231">
    <property type="entry name" value="small_GTP"/>
    <property type="match status" value="1"/>
</dbReference>
<dbReference type="NCBIfam" id="TIGR00487">
    <property type="entry name" value="IF-2"/>
    <property type="match status" value="1"/>
</dbReference>
<dbReference type="GO" id="GO:0003924">
    <property type="term" value="F:GTPase activity"/>
    <property type="evidence" value="ECO:0007669"/>
    <property type="project" value="UniProtKB-UniRule"/>
</dbReference>
<dbReference type="SUPFAM" id="SSF52156">
    <property type="entry name" value="Initiation factor IF2/eIF5b, domain 3"/>
    <property type="match status" value="1"/>
</dbReference>
<keyword evidence="7 10" id="KW-0648">Protein biosynthesis</keyword>
<dbReference type="FunFam" id="3.40.50.300:FF:000019">
    <property type="entry name" value="Translation initiation factor IF-2"/>
    <property type="match status" value="1"/>
</dbReference>
<comment type="similarity">
    <text evidence="2 10 11">Belongs to the TRAFAC class translation factor GTPase superfamily. Classic translation factor GTPase family. IF-2 subfamily.</text>
</comment>
<dbReference type="InterPro" id="IPR000178">
    <property type="entry name" value="TF_IF2_bacterial-like"/>
</dbReference>
<keyword evidence="4 10" id="KW-0963">Cytoplasm</keyword>
<comment type="subcellular location">
    <subcellularLocation>
        <location evidence="1 10 12">Cytoplasm</location>
    </subcellularLocation>
</comment>
<dbReference type="GO" id="GO:0005525">
    <property type="term" value="F:GTP binding"/>
    <property type="evidence" value="ECO:0007669"/>
    <property type="project" value="UniProtKB-KW"/>
</dbReference>
<dbReference type="Pfam" id="PF11987">
    <property type="entry name" value="IF-2"/>
    <property type="match status" value="1"/>
</dbReference>
<dbReference type="GO" id="GO:0005829">
    <property type="term" value="C:cytosol"/>
    <property type="evidence" value="ECO:0007669"/>
    <property type="project" value="TreeGrafter"/>
</dbReference>
<dbReference type="FunFam" id="3.40.50.10050:FF:000001">
    <property type="entry name" value="Translation initiation factor IF-2"/>
    <property type="match status" value="1"/>
</dbReference>
<dbReference type="CDD" id="cd03692">
    <property type="entry name" value="mtIF2_IVc"/>
    <property type="match status" value="1"/>
</dbReference>
<dbReference type="GO" id="GO:0003743">
    <property type="term" value="F:translation initiation factor activity"/>
    <property type="evidence" value="ECO:0007669"/>
    <property type="project" value="UniProtKB-UniRule"/>
</dbReference>
<dbReference type="CDD" id="cd01887">
    <property type="entry name" value="IF2_eIF5B"/>
    <property type="match status" value="1"/>
</dbReference>
<evidence type="ECO:0000256" key="8">
    <source>
        <dbReference type="ARBA" id="ARBA00023134"/>
    </source>
</evidence>
<evidence type="ECO:0000256" key="10">
    <source>
        <dbReference type="HAMAP-Rule" id="MF_00100"/>
    </source>
</evidence>
<keyword evidence="6 10" id="KW-0547">Nucleotide-binding</keyword>
<dbReference type="SUPFAM" id="SSF50447">
    <property type="entry name" value="Translation proteins"/>
    <property type="match status" value="2"/>
</dbReference>
<name>A0A4U8SXK9_9HELI</name>
<dbReference type="Pfam" id="PF00009">
    <property type="entry name" value="GTP_EFTU"/>
    <property type="match status" value="1"/>
</dbReference>
<feature type="region of interest" description="G-domain" evidence="10">
    <location>
        <begin position="378"/>
        <end position="526"/>
    </location>
</feature>
<dbReference type="InterPro" id="IPR053905">
    <property type="entry name" value="EF-G-like_DII"/>
</dbReference>
<dbReference type="InterPro" id="IPR027417">
    <property type="entry name" value="P-loop_NTPase"/>
</dbReference>
<sequence length="876" mass="96612">MEKIRLAQIGQEFGKDAKFAFEKAKEMGLSVKTPSSSVTQEEAAMLYEFMTTGVNPLPPKSESKKSKATKSKDSAKKTSSQAKDTKAQVEKKQMVEKEKKPSKTKKEAPLEQESKKAKQDSLQTEALSPKESGDSTQAVSIEPKAKPGLRIVRKNDKQEPKGKEQSPIESKKDEGKKPTLSYKELLAQSADKEHKKHKKDKHKPKVAHKHTDQKIHILDDRDIGFDYDDEQDEIMLFDLNETQVRDEDEENKIRQAITDRVQIHRKNPWMNEGSIKRGGKRRKPPKVVKNVDKVKGAISIPEEIRVYEFAELIRVELKEVIKVLFNLGLMATKNDFLDRDAIEILADEFELEISIQDVKEHTEIEMELEDAPQLERPPVVTIMGHVDHGKTSLLDYIRNSRVASGEAGGITQHIGAYMVEKNGKKISFIDTPGHEAFTQMRSRGAQVTDIAIIVIAADDGVKQQTIEALNHAKAANVQIIIAMNKMDKENANPDKLKAECAELGFTPNEWGGEYEFIPISAKSGEGVENLLETILIQAEVLELKASHQGKARAIVLEASLEKGRGPVATIIVQQGVLNVGDSVVADTAFGRVRALLDDRGQNITQLYPSGVAVVTGLSLVPSAGAVLQSVENDTIAREHAQKRALYLRQKELSKSTKVTFDELGEMVAQGNLKSLPLIVKADTQGSLEAIKASLEKLSNDEVRVNIIGFGVGGISESDIDLSATSENSLILGFNVRPTGSVKAKAKELGVEIKTYSIIYSLLDDIKALLGGLMSPVIEEENTGQAEVRETFNIPKVGVIAGCMVVDGSIQRGIKVRLIRDGVVVHTGSISSLKRFKDDAKEVSKGYECGIMLENYNDIKVGDVFETYKEIAKTKTL</sequence>
<protein>
    <recommendedName>
        <fullName evidence="3 10">Translation initiation factor IF-2</fullName>
    </recommendedName>
</protein>
<feature type="binding site" evidence="10">
    <location>
        <begin position="430"/>
        <end position="434"/>
    </location>
    <ligand>
        <name>GTP</name>
        <dbReference type="ChEBI" id="CHEBI:37565"/>
    </ligand>
</feature>
<dbReference type="InterPro" id="IPR004161">
    <property type="entry name" value="EFTu-like_2"/>
</dbReference>
<dbReference type="EMBL" id="JRPE02000011">
    <property type="protein sequence ID" value="TLD91704.1"/>
    <property type="molecule type" value="Genomic_DNA"/>
</dbReference>
<evidence type="ECO:0000256" key="5">
    <source>
        <dbReference type="ARBA" id="ARBA00022540"/>
    </source>
</evidence>
<dbReference type="FunFam" id="2.40.30.10:FF:000054">
    <property type="entry name" value="Translation initiation factor IF-2"/>
    <property type="match status" value="1"/>
</dbReference>
<evidence type="ECO:0000313" key="16">
    <source>
        <dbReference type="Proteomes" id="UP000029921"/>
    </source>
</evidence>
<keyword evidence="8 10" id="KW-0342">GTP-binding</keyword>
<evidence type="ECO:0000256" key="3">
    <source>
        <dbReference type="ARBA" id="ARBA00020675"/>
    </source>
</evidence>
<evidence type="ECO:0000256" key="11">
    <source>
        <dbReference type="RuleBase" id="RU000644"/>
    </source>
</evidence>
<dbReference type="InterPro" id="IPR006847">
    <property type="entry name" value="IF2_N"/>
</dbReference>
<feature type="domain" description="Tr-type G" evidence="14">
    <location>
        <begin position="375"/>
        <end position="544"/>
    </location>
</feature>
<dbReference type="CDD" id="cd03702">
    <property type="entry name" value="IF2_mtIF2_II"/>
    <property type="match status" value="1"/>
</dbReference>